<feature type="region of interest" description="Disordered" evidence="1">
    <location>
        <begin position="28"/>
        <end position="49"/>
    </location>
</feature>
<evidence type="ECO:0000313" key="2">
    <source>
        <dbReference type="EMBL" id="MBC9224848.1"/>
    </source>
</evidence>
<dbReference type="Proteomes" id="UP000620591">
    <property type="component" value="Unassembled WGS sequence"/>
</dbReference>
<reference evidence="2" key="1">
    <citation type="submission" date="2020-09" db="EMBL/GenBank/DDBJ databases">
        <title>Novel species in genus Aeromicrobium.</title>
        <authorList>
            <person name="Zhang G."/>
        </authorList>
    </citation>
    <scope>NUCLEOTIDE SEQUENCE</scope>
    <source>
        <strain evidence="4">zg-629</strain>
        <strain evidence="3">Zg-629</strain>
        <strain evidence="2">Zg-636</strain>
    </source>
</reference>
<accession>A0A8I0ESY3</accession>
<dbReference type="Proteomes" id="UP000515871">
    <property type="component" value="Chromosome"/>
</dbReference>
<organism evidence="2 5">
    <name type="scientific">Aeromicrobium senzhongii</name>
    <dbReference type="NCBI Taxonomy" id="2663859"/>
    <lineage>
        <taxon>Bacteria</taxon>
        <taxon>Bacillati</taxon>
        <taxon>Actinomycetota</taxon>
        <taxon>Actinomycetes</taxon>
        <taxon>Propionibacteriales</taxon>
        <taxon>Nocardioidaceae</taxon>
        <taxon>Aeromicrobium</taxon>
    </lineage>
</organism>
<evidence type="ECO:0000313" key="4">
    <source>
        <dbReference type="Proteomes" id="UP000515871"/>
    </source>
</evidence>
<dbReference type="EMBL" id="JACTVM010000001">
    <property type="protein sequence ID" value="MBC9224848.1"/>
    <property type="molecule type" value="Genomic_DNA"/>
</dbReference>
<gene>
    <name evidence="3" type="ORF">H9L21_09005</name>
    <name evidence="2" type="ORF">IBG24_00805</name>
</gene>
<evidence type="ECO:0000313" key="3">
    <source>
        <dbReference type="EMBL" id="QNL93272.1"/>
    </source>
</evidence>
<protein>
    <submittedName>
        <fullName evidence="2">Uncharacterized protein</fullName>
    </submittedName>
</protein>
<sequence>MMIFLLLLLATVAAASAVSLWSTIAHDGLGVRPAPRSHRTDRFGTPQDS</sequence>
<dbReference type="AlphaFoldDB" id="A0A8I0ESY3"/>
<name>A0A8I0ESY3_9ACTN</name>
<evidence type="ECO:0000313" key="5">
    <source>
        <dbReference type="Proteomes" id="UP000620591"/>
    </source>
</evidence>
<dbReference type="EMBL" id="CP060587">
    <property type="protein sequence ID" value="QNL93272.1"/>
    <property type="molecule type" value="Genomic_DNA"/>
</dbReference>
<proteinExistence type="predicted"/>
<evidence type="ECO:0000256" key="1">
    <source>
        <dbReference type="SAM" id="MobiDB-lite"/>
    </source>
</evidence>
<dbReference type="RefSeq" id="WP_154594810.1">
    <property type="nucleotide sequence ID" value="NZ_CP060587.1"/>
</dbReference>
<keyword evidence="4" id="KW-1185">Reference proteome</keyword>